<protein>
    <submittedName>
        <fullName evidence="2">Uncharacterized protein</fullName>
    </submittedName>
</protein>
<name>A0AAD5WLK5_PARTN</name>
<accession>A0AAD5WLK5</accession>
<sequence>MEEKSLNASDDASTVDGDSKPLDCQEPPNAGSAEKPSSPTLILLRSPKVLMAFVLAPNQSNMTKKVSLQLRVMLSLVPQQSLQGYIGIE</sequence>
<reference evidence="2" key="1">
    <citation type="submission" date="2021-06" db="EMBL/GenBank/DDBJ databases">
        <title>Parelaphostrongylus tenuis whole genome reference sequence.</title>
        <authorList>
            <person name="Garwood T.J."/>
            <person name="Larsen P.A."/>
            <person name="Fountain-Jones N.M."/>
            <person name="Garbe J.R."/>
            <person name="Macchietto M.G."/>
            <person name="Kania S.A."/>
            <person name="Gerhold R.W."/>
            <person name="Richards J.E."/>
            <person name="Wolf T.M."/>
        </authorList>
    </citation>
    <scope>NUCLEOTIDE SEQUENCE</scope>
    <source>
        <strain evidence="2">MNPRO001-30</strain>
        <tissue evidence="2">Meninges</tissue>
    </source>
</reference>
<evidence type="ECO:0000256" key="1">
    <source>
        <dbReference type="SAM" id="MobiDB-lite"/>
    </source>
</evidence>
<feature type="compositionally biased region" description="Polar residues" evidence="1">
    <location>
        <begin position="1"/>
        <end position="12"/>
    </location>
</feature>
<dbReference type="AlphaFoldDB" id="A0AAD5WLK5"/>
<dbReference type="Proteomes" id="UP001196413">
    <property type="component" value="Unassembled WGS sequence"/>
</dbReference>
<evidence type="ECO:0000313" key="3">
    <source>
        <dbReference type="Proteomes" id="UP001196413"/>
    </source>
</evidence>
<gene>
    <name evidence="2" type="ORF">KIN20_038171</name>
</gene>
<comment type="caution">
    <text evidence="2">The sequence shown here is derived from an EMBL/GenBank/DDBJ whole genome shotgun (WGS) entry which is preliminary data.</text>
</comment>
<organism evidence="2 3">
    <name type="scientific">Parelaphostrongylus tenuis</name>
    <name type="common">Meningeal worm</name>
    <dbReference type="NCBI Taxonomy" id="148309"/>
    <lineage>
        <taxon>Eukaryota</taxon>
        <taxon>Metazoa</taxon>
        <taxon>Ecdysozoa</taxon>
        <taxon>Nematoda</taxon>
        <taxon>Chromadorea</taxon>
        <taxon>Rhabditida</taxon>
        <taxon>Rhabditina</taxon>
        <taxon>Rhabditomorpha</taxon>
        <taxon>Strongyloidea</taxon>
        <taxon>Metastrongylidae</taxon>
        <taxon>Parelaphostrongylus</taxon>
    </lineage>
</organism>
<keyword evidence="3" id="KW-1185">Reference proteome</keyword>
<dbReference type="EMBL" id="JAHQIW010007499">
    <property type="protein sequence ID" value="KAJ1374962.1"/>
    <property type="molecule type" value="Genomic_DNA"/>
</dbReference>
<feature type="region of interest" description="Disordered" evidence="1">
    <location>
        <begin position="1"/>
        <end position="39"/>
    </location>
</feature>
<evidence type="ECO:0000313" key="2">
    <source>
        <dbReference type="EMBL" id="KAJ1374962.1"/>
    </source>
</evidence>
<proteinExistence type="predicted"/>